<name>A0ABD2Y371_9GENT</name>
<dbReference type="Pfam" id="PF13041">
    <property type="entry name" value="PPR_2"/>
    <property type="match status" value="1"/>
</dbReference>
<dbReference type="Gene3D" id="1.25.40.10">
    <property type="entry name" value="Tetratricopeptide repeat domain"/>
    <property type="match status" value="1"/>
</dbReference>
<feature type="repeat" description="PPR" evidence="2">
    <location>
        <begin position="5"/>
        <end position="39"/>
    </location>
</feature>
<dbReference type="InterPro" id="IPR011990">
    <property type="entry name" value="TPR-like_helical_dom_sf"/>
</dbReference>
<evidence type="ECO:0000256" key="2">
    <source>
        <dbReference type="PROSITE-ProRule" id="PRU00708"/>
    </source>
</evidence>
<organism evidence="3 4">
    <name type="scientific">Cinchona calisaya</name>
    <dbReference type="NCBI Taxonomy" id="153742"/>
    <lineage>
        <taxon>Eukaryota</taxon>
        <taxon>Viridiplantae</taxon>
        <taxon>Streptophyta</taxon>
        <taxon>Embryophyta</taxon>
        <taxon>Tracheophyta</taxon>
        <taxon>Spermatophyta</taxon>
        <taxon>Magnoliopsida</taxon>
        <taxon>eudicotyledons</taxon>
        <taxon>Gunneridae</taxon>
        <taxon>Pentapetalae</taxon>
        <taxon>asterids</taxon>
        <taxon>lamiids</taxon>
        <taxon>Gentianales</taxon>
        <taxon>Rubiaceae</taxon>
        <taxon>Cinchonoideae</taxon>
        <taxon>Cinchoneae</taxon>
        <taxon>Cinchona</taxon>
    </lineage>
</organism>
<reference evidence="3 4" key="1">
    <citation type="submission" date="2024-11" db="EMBL/GenBank/DDBJ databases">
        <title>A near-complete genome assembly of Cinchona calisaya.</title>
        <authorList>
            <person name="Lian D.C."/>
            <person name="Zhao X.W."/>
            <person name="Wei L."/>
        </authorList>
    </citation>
    <scope>NUCLEOTIDE SEQUENCE [LARGE SCALE GENOMIC DNA]</scope>
    <source>
        <tissue evidence="3">Nenye</tissue>
    </source>
</reference>
<evidence type="ECO:0000256" key="1">
    <source>
        <dbReference type="ARBA" id="ARBA00022737"/>
    </source>
</evidence>
<dbReference type="InterPro" id="IPR002885">
    <property type="entry name" value="PPR_rpt"/>
</dbReference>
<dbReference type="PROSITE" id="PS51375">
    <property type="entry name" value="PPR"/>
    <property type="match status" value="1"/>
</dbReference>
<keyword evidence="1" id="KW-0677">Repeat</keyword>
<dbReference type="PANTHER" id="PTHR47926">
    <property type="entry name" value="PENTATRICOPEPTIDE REPEAT-CONTAINING PROTEIN"/>
    <property type="match status" value="1"/>
</dbReference>
<dbReference type="InterPro" id="IPR046960">
    <property type="entry name" value="PPR_At4g14850-like_plant"/>
</dbReference>
<dbReference type="EMBL" id="JBJUIK010000015">
    <property type="protein sequence ID" value="KAL3501563.1"/>
    <property type="molecule type" value="Genomic_DNA"/>
</dbReference>
<accession>A0ABD2Y371</accession>
<gene>
    <name evidence="3" type="ORF">ACH5RR_036012</name>
</gene>
<sequence length="128" mass="14192">MKLKDEVFWTALVSGYAQFVKANATIYLFEEMLAHGLQPDAVTFIALLSACSRAASVEERRRYFKSMNRKMGNEIPSGARSGKPFQLCLALKKGNVLVGVSGDVFHNTWRLGAVAEDYFNLQMHNGSG</sequence>
<dbReference type="Proteomes" id="UP001630127">
    <property type="component" value="Unassembled WGS sequence"/>
</dbReference>
<protein>
    <recommendedName>
        <fullName evidence="5">Pentatricopeptide repeat-containing protein</fullName>
    </recommendedName>
</protein>
<dbReference type="AlphaFoldDB" id="A0ABD2Y371"/>
<evidence type="ECO:0000313" key="3">
    <source>
        <dbReference type="EMBL" id="KAL3501563.1"/>
    </source>
</evidence>
<keyword evidence="4" id="KW-1185">Reference proteome</keyword>
<proteinExistence type="predicted"/>
<evidence type="ECO:0008006" key="5">
    <source>
        <dbReference type="Google" id="ProtNLM"/>
    </source>
</evidence>
<comment type="caution">
    <text evidence="3">The sequence shown here is derived from an EMBL/GenBank/DDBJ whole genome shotgun (WGS) entry which is preliminary data.</text>
</comment>
<evidence type="ECO:0000313" key="4">
    <source>
        <dbReference type="Proteomes" id="UP001630127"/>
    </source>
</evidence>
<dbReference type="PANTHER" id="PTHR47926:SF511">
    <property type="entry name" value="PENTATRICOPEPTIDE REPEAT-CONTAINING PROTEIN"/>
    <property type="match status" value="1"/>
</dbReference>